<gene>
    <name evidence="2" type="ORF">FC96_GL001596</name>
</gene>
<evidence type="ECO:0000259" key="1">
    <source>
        <dbReference type="Pfam" id="PF07929"/>
    </source>
</evidence>
<evidence type="ECO:0000313" key="3">
    <source>
        <dbReference type="Proteomes" id="UP000050911"/>
    </source>
</evidence>
<keyword evidence="3" id="KW-1185">Reference proteome</keyword>
<dbReference type="InterPro" id="IPR012912">
    <property type="entry name" value="Plasmid_pRiA4b_Orf3-like"/>
</dbReference>
<proteinExistence type="predicted"/>
<dbReference type="PANTHER" id="PTHR41878">
    <property type="entry name" value="LEXA REPRESSOR-RELATED"/>
    <property type="match status" value="1"/>
</dbReference>
<dbReference type="EMBL" id="AZCX01000003">
    <property type="protein sequence ID" value="KRK48488.1"/>
    <property type="molecule type" value="Genomic_DNA"/>
</dbReference>
<feature type="domain" description="Plasmid pRiA4b Orf3-like" evidence="1">
    <location>
        <begin position="2"/>
        <end position="126"/>
    </location>
</feature>
<evidence type="ECO:0000313" key="2">
    <source>
        <dbReference type="EMBL" id="KRK48488.1"/>
    </source>
</evidence>
<dbReference type="AlphaFoldDB" id="A0A0R1HPU8"/>
<reference evidence="2 3" key="1">
    <citation type="journal article" date="2015" name="Genome Announc.">
        <title>Expanding the biotechnology potential of lactobacilli through comparative genomics of 213 strains and associated genera.</title>
        <authorList>
            <person name="Sun Z."/>
            <person name="Harris H.M."/>
            <person name="McCann A."/>
            <person name="Guo C."/>
            <person name="Argimon S."/>
            <person name="Zhang W."/>
            <person name="Yang X."/>
            <person name="Jeffery I.B."/>
            <person name="Cooney J.C."/>
            <person name="Kagawa T.F."/>
            <person name="Liu W."/>
            <person name="Song Y."/>
            <person name="Salvetti E."/>
            <person name="Wrobel A."/>
            <person name="Rasinkangas P."/>
            <person name="Parkhill J."/>
            <person name="Rea M.C."/>
            <person name="O'Sullivan O."/>
            <person name="Ritari J."/>
            <person name="Douillard F.P."/>
            <person name="Paul Ross R."/>
            <person name="Yang R."/>
            <person name="Briner A.E."/>
            <person name="Felis G.E."/>
            <person name="de Vos W.M."/>
            <person name="Barrangou R."/>
            <person name="Klaenhammer T.R."/>
            <person name="Caufield P.W."/>
            <person name="Cui Y."/>
            <person name="Zhang H."/>
            <person name="O'Toole P.W."/>
        </authorList>
    </citation>
    <scope>NUCLEOTIDE SEQUENCE [LARGE SCALE GENOMIC DNA]</scope>
    <source>
        <strain evidence="2 3">JCM 15530</strain>
    </source>
</reference>
<protein>
    <recommendedName>
        <fullName evidence="1">Plasmid pRiA4b Orf3-like domain-containing protein</fullName>
    </recommendedName>
</protein>
<dbReference type="Gene3D" id="3.10.290.30">
    <property type="entry name" value="MM3350-like"/>
    <property type="match status" value="1"/>
</dbReference>
<dbReference type="InterPro" id="IPR024047">
    <property type="entry name" value="MM3350-like_sf"/>
</dbReference>
<dbReference type="SUPFAM" id="SSF159941">
    <property type="entry name" value="MM3350-like"/>
    <property type="match status" value="1"/>
</dbReference>
<sequence length="162" mass="18767">MQLKISLLGKRVSRTVLVANSIRYDQLHGLIQLLFGWSNLHLHRFDVPQTDTQYRAELDDDFDDHETFNDERHYFAYPDLQKGDVIYTYDFEANLQHRIRLEENVTMAHFIKAGYPQVPFCVSGVGVNRLADSATEPMADRFDRQAINDQLAAISDGWFSLD</sequence>
<accession>A0A0R1HPU8</accession>
<dbReference type="Pfam" id="PF07929">
    <property type="entry name" value="PRiA4_ORF3"/>
    <property type="match status" value="1"/>
</dbReference>
<organism evidence="2 3">
    <name type="scientific">Secundilactobacillus kimchicus JCM 15530</name>
    <dbReference type="NCBI Taxonomy" id="1302272"/>
    <lineage>
        <taxon>Bacteria</taxon>
        <taxon>Bacillati</taxon>
        <taxon>Bacillota</taxon>
        <taxon>Bacilli</taxon>
        <taxon>Lactobacillales</taxon>
        <taxon>Lactobacillaceae</taxon>
        <taxon>Secundilactobacillus</taxon>
    </lineage>
</organism>
<dbReference type="PANTHER" id="PTHR41878:SF1">
    <property type="entry name" value="TNPR PROTEIN"/>
    <property type="match status" value="1"/>
</dbReference>
<dbReference type="PATRIC" id="fig|1302272.5.peg.1612"/>
<dbReference type="Proteomes" id="UP000050911">
    <property type="component" value="Unassembled WGS sequence"/>
</dbReference>
<name>A0A0R1HPU8_9LACO</name>
<comment type="caution">
    <text evidence="2">The sequence shown here is derived from an EMBL/GenBank/DDBJ whole genome shotgun (WGS) entry which is preliminary data.</text>
</comment>
<dbReference type="STRING" id="1302272.FC96_GL001596"/>